<evidence type="ECO:0000313" key="4">
    <source>
        <dbReference type="EMBL" id="WVW86091.1"/>
    </source>
</evidence>
<reference evidence="4" key="4">
    <citation type="submission" date="2024-02" db="EMBL/GenBank/DDBJ databases">
        <title>Comparative genomics of Cryptococcus and Kwoniella reveals pathogenesis evolution and contrasting modes of karyotype evolution via chromosome fusion or intercentromeric recombination.</title>
        <authorList>
            <person name="Coelho M.A."/>
            <person name="David-Palma M."/>
            <person name="Shea T."/>
            <person name="Bowers K."/>
            <person name="McGinley-Smith S."/>
            <person name="Mohammad A.W."/>
            <person name="Gnirke A."/>
            <person name="Yurkov A.M."/>
            <person name="Nowrousian M."/>
            <person name="Sun S."/>
            <person name="Cuomo C.A."/>
            <person name="Heitman J."/>
        </authorList>
    </citation>
    <scope>NUCLEOTIDE SEQUENCE</scope>
    <source>
        <strain evidence="4">CBS 10118</strain>
    </source>
</reference>
<feature type="transmembrane region" description="Helical" evidence="2">
    <location>
        <begin position="145"/>
        <end position="166"/>
    </location>
</feature>
<dbReference type="Proteomes" id="UP000092730">
    <property type="component" value="Chromosome 7"/>
</dbReference>
<reference evidence="3" key="1">
    <citation type="submission" date="2013-07" db="EMBL/GenBank/DDBJ databases">
        <title>The Genome Sequence of Cryptococcus bestiolae CBS10118.</title>
        <authorList>
            <consortium name="The Broad Institute Genome Sequencing Platform"/>
            <person name="Cuomo C."/>
            <person name="Litvintseva A."/>
            <person name="Chen Y."/>
            <person name="Heitman J."/>
            <person name="Sun S."/>
            <person name="Springer D."/>
            <person name="Dromer F."/>
            <person name="Young S.K."/>
            <person name="Zeng Q."/>
            <person name="Gargeya S."/>
            <person name="Fitzgerald M."/>
            <person name="Abouelleil A."/>
            <person name="Alvarado L."/>
            <person name="Berlin A.M."/>
            <person name="Chapman S.B."/>
            <person name="Dewar J."/>
            <person name="Goldberg J."/>
            <person name="Griggs A."/>
            <person name="Gujja S."/>
            <person name="Hansen M."/>
            <person name="Howarth C."/>
            <person name="Imamovic A."/>
            <person name="Larimer J."/>
            <person name="McCowan C."/>
            <person name="Murphy C."/>
            <person name="Pearson M."/>
            <person name="Priest M."/>
            <person name="Roberts A."/>
            <person name="Saif S."/>
            <person name="Shea T."/>
            <person name="Sykes S."/>
            <person name="Wortman J."/>
            <person name="Nusbaum C."/>
            <person name="Birren B."/>
        </authorList>
    </citation>
    <scope>NUCLEOTIDE SEQUENCE [LARGE SCALE GENOMIC DNA]</scope>
    <source>
        <strain evidence="3">CBS 10118</strain>
    </source>
</reference>
<dbReference type="EMBL" id="CP144547">
    <property type="protein sequence ID" value="WVW86091.1"/>
    <property type="molecule type" value="Genomic_DNA"/>
</dbReference>
<feature type="compositionally biased region" description="Polar residues" evidence="1">
    <location>
        <begin position="314"/>
        <end position="329"/>
    </location>
</feature>
<feature type="transmembrane region" description="Helical" evidence="2">
    <location>
        <begin position="187"/>
        <end position="205"/>
    </location>
</feature>
<feature type="region of interest" description="Disordered" evidence="1">
    <location>
        <begin position="314"/>
        <end position="335"/>
    </location>
</feature>
<dbReference type="VEuPathDB" id="FungiDB:I302_07504"/>
<protein>
    <submittedName>
        <fullName evidence="3">Uncharacterized protein</fullName>
    </submittedName>
</protein>
<feature type="transmembrane region" description="Helical" evidence="2">
    <location>
        <begin position="233"/>
        <end position="251"/>
    </location>
</feature>
<dbReference type="OrthoDB" id="2564698at2759"/>
<evidence type="ECO:0000256" key="1">
    <source>
        <dbReference type="SAM" id="MobiDB-lite"/>
    </source>
</evidence>
<proteinExistence type="predicted"/>
<organism evidence="3">
    <name type="scientific">Kwoniella bestiolae CBS 10118</name>
    <dbReference type="NCBI Taxonomy" id="1296100"/>
    <lineage>
        <taxon>Eukaryota</taxon>
        <taxon>Fungi</taxon>
        <taxon>Dikarya</taxon>
        <taxon>Basidiomycota</taxon>
        <taxon>Agaricomycotina</taxon>
        <taxon>Tremellomycetes</taxon>
        <taxon>Tremellales</taxon>
        <taxon>Cryptococcaceae</taxon>
        <taxon>Kwoniella</taxon>
    </lineage>
</organism>
<reference evidence="4" key="2">
    <citation type="submission" date="2013-07" db="EMBL/GenBank/DDBJ databases">
        <authorList>
            <consortium name="The Broad Institute Genome Sequencing Platform"/>
            <person name="Cuomo C."/>
            <person name="Litvintseva A."/>
            <person name="Chen Y."/>
            <person name="Heitman J."/>
            <person name="Sun S."/>
            <person name="Springer D."/>
            <person name="Dromer F."/>
            <person name="Young S.K."/>
            <person name="Zeng Q."/>
            <person name="Gargeya S."/>
            <person name="Fitzgerald M."/>
            <person name="Abouelleil A."/>
            <person name="Alvarado L."/>
            <person name="Berlin A.M."/>
            <person name="Chapman S.B."/>
            <person name="Dewar J."/>
            <person name="Goldberg J."/>
            <person name="Griggs A."/>
            <person name="Gujja S."/>
            <person name="Hansen M."/>
            <person name="Howarth C."/>
            <person name="Imamovic A."/>
            <person name="Larimer J."/>
            <person name="McCowan C."/>
            <person name="Murphy C."/>
            <person name="Pearson M."/>
            <person name="Priest M."/>
            <person name="Roberts A."/>
            <person name="Saif S."/>
            <person name="Shea T."/>
            <person name="Sykes S."/>
            <person name="Wortman J."/>
            <person name="Nusbaum C."/>
            <person name="Birren B."/>
        </authorList>
    </citation>
    <scope>NUCLEOTIDE SEQUENCE</scope>
    <source>
        <strain evidence="4">CBS 10118</strain>
    </source>
</reference>
<keyword evidence="2" id="KW-0472">Membrane</keyword>
<evidence type="ECO:0000256" key="2">
    <source>
        <dbReference type="SAM" id="Phobius"/>
    </source>
</evidence>
<reference evidence="3" key="3">
    <citation type="submission" date="2014-01" db="EMBL/GenBank/DDBJ databases">
        <title>Evolution of pathogenesis and genome organization in the Tremellales.</title>
        <authorList>
            <person name="Cuomo C."/>
            <person name="Litvintseva A."/>
            <person name="Heitman J."/>
            <person name="Chen Y."/>
            <person name="Sun S."/>
            <person name="Springer D."/>
            <person name="Dromer F."/>
            <person name="Young S."/>
            <person name="Zeng Q."/>
            <person name="Chapman S."/>
            <person name="Gujja S."/>
            <person name="Saif S."/>
            <person name="Birren B."/>
        </authorList>
    </citation>
    <scope>NUCLEOTIDE SEQUENCE</scope>
    <source>
        <strain evidence="3">CBS 10118</strain>
    </source>
</reference>
<feature type="region of interest" description="Disordered" evidence="1">
    <location>
        <begin position="269"/>
        <end position="292"/>
    </location>
</feature>
<feature type="transmembrane region" description="Helical" evidence="2">
    <location>
        <begin position="53"/>
        <end position="75"/>
    </location>
</feature>
<dbReference type="EMBL" id="KI894024">
    <property type="protein sequence ID" value="OCF23151.1"/>
    <property type="molecule type" value="Genomic_DNA"/>
</dbReference>
<dbReference type="AlphaFoldDB" id="A0A1B9FWL7"/>
<accession>A0A1B9FWL7</accession>
<keyword evidence="2" id="KW-1133">Transmembrane helix</keyword>
<gene>
    <name evidence="3" type="ORF">I302_07504</name>
    <name evidence="4" type="ORF">I302_108130</name>
</gene>
<keyword evidence="2" id="KW-0812">Transmembrane</keyword>
<dbReference type="KEGG" id="kbi:30211903"/>
<evidence type="ECO:0000313" key="3">
    <source>
        <dbReference type="EMBL" id="OCF23151.1"/>
    </source>
</evidence>
<keyword evidence="5" id="KW-1185">Reference proteome</keyword>
<dbReference type="RefSeq" id="XP_019044221.1">
    <property type="nucleotide sequence ID" value="XM_019194098.1"/>
</dbReference>
<sequence length="335" mass="36527">MKKSLGPMTLIDTNPPRFTHNNLPSSSHVDVDTQKPKGRFWTSEDDTGNQATYLFFPIFASFLLILLSSLSTPIIEGLGIAKIGVEGGGKVIVGTWGWCISGFEGVENQCSADKGFNVNLSSTLKTLPEPLNGIQGISDQLKVDYLVGSGVMHILACLSVWMTLCWTLASSGSWKSKERHAHDWTKWAFNGAGFSAILILIAWALDLGMFTRLQSASSGITIDDESLSVKPGAAIFMNLFSFLLCLGSYITRLTWDKFRPRPSWTVKGNSDFHHPPNSAALPPSEDAPPTWEPLNISPNQLTIDEKPPIIQIQGSTPTAEADPNSNSVDQRGFMV</sequence>
<dbReference type="GeneID" id="30211903"/>
<name>A0A1B9FWL7_9TREE</name>
<evidence type="ECO:0000313" key="5">
    <source>
        <dbReference type="Proteomes" id="UP000092730"/>
    </source>
</evidence>